<reference evidence="11" key="1">
    <citation type="submission" date="2020-05" db="EMBL/GenBank/DDBJ databases">
        <title>Mycena genomes resolve the evolution of fungal bioluminescence.</title>
        <authorList>
            <person name="Tsai I.J."/>
        </authorList>
    </citation>
    <scope>NUCLEOTIDE SEQUENCE</scope>
    <source>
        <strain evidence="11">171206Taipei</strain>
    </source>
</reference>
<dbReference type="Pfam" id="PF11571">
    <property type="entry name" value="Med27"/>
    <property type="match status" value="1"/>
</dbReference>
<evidence type="ECO:0000256" key="3">
    <source>
        <dbReference type="ARBA" id="ARBA00008048"/>
    </source>
</evidence>
<dbReference type="Pfam" id="PF04912">
    <property type="entry name" value="Dynamitin"/>
    <property type="match status" value="1"/>
</dbReference>
<feature type="compositionally biased region" description="Basic and acidic residues" evidence="9">
    <location>
        <begin position="450"/>
        <end position="465"/>
    </location>
</feature>
<comment type="caution">
    <text evidence="11">The sequence shown here is derived from an EMBL/GenBank/DDBJ whole genome shotgun (WGS) entry which is preliminary data.</text>
</comment>
<name>A0A8H6TAQ2_9AGAR</name>
<evidence type="ECO:0000313" key="11">
    <source>
        <dbReference type="EMBL" id="KAF7315305.1"/>
    </source>
</evidence>
<feature type="compositionally biased region" description="Pro residues" evidence="9">
    <location>
        <begin position="92"/>
        <end position="106"/>
    </location>
</feature>
<dbReference type="InterPro" id="IPR021627">
    <property type="entry name" value="Mediator_Med27"/>
</dbReference>
<evidence type="ECO:0000256" key="6">
    <source>
        <dbReference type="ARBA" id="ARBA00023163"/>
    </source>
</evidence>
<keyword evidence="8" id="KW-0175">Coiled coil</keyword>
<dbReference type="PANTHER" id="PTHR39463:SF1">
    <property type="entry name" value="MEDUSA"/>
    <property type="match status" value="1"/>
</dbReference>
<feature type="compositionally biased region" description="Polar residues" evidence="9">
    <location>
        <begin position="43"/>
        <end position="56"/>
    </location>
</feature>
<comment type="similarity">
    <text evidence="3">Belongs to the Mediator complex subunit 27 family.</text>
</comment>
<proteinExistence type="inferred from homology"/>
<protein>
    <recommendedName>
        <fullName evidence="10">DUF7082 domain-containing protein</fullName>
    </recommendedName>
</protein>
<dbReference type="Proteomes" id="UP000636479">
    <property type="component" value="Unassembled WGS sequence"/>
</dbReference>
<dbReference type="InterPro" id="IPR028133">
    <property type="entry name" value="Dynamitin"/>
</dbReference>
<evidence type="ECO:0000256" key="5">
    <source>
        <dbReference type="ARBA" id="ARBA00023015"/>
    </source>
</evidence>
<gene>
    <name evidence="11" type="ORF">MIND_00045000</name>
</gene>
<comment type="subcellular location">
    <subcellularLocation>
        <location evidence="2">Cytoplasm</location>
    </subcellularLocation>
    <subcellularLocation>
        <location evidence="1">Nucleus</location>
    </subcellularLocation>
</comment>
<evidence type="ECO:0000256" key="7">
    <source>
        <dbReference type="ARBA" id="ARBA00023242"/>
    </source>
</evidence>
<dbReference type="PANTHER" id="PTHR39463">
    <property type="entry name" value="MEDUSA"/>
    <property type="match status" value="1"/>
</dbReference>
<dbReference type="InterPro" id="IPR055509">
    <property type="entry name" value="DUF7082"/>
</dbReference>
<dbReference type="GO" id="GO:0016592">
    <property type="term" value="C:mediator complex"/>
    <property type="evidence" value="ECO:0007669"/>
    <property type="project" value="InterPro"/>
</dbReference>
<feature type="domain" description="DUF7082" evidence="10">
    <location>
        <begin position="833"/>
        <end position="983"/>
    </location>
</feature>
<keyword evidence="6" id="KW-0804">Transcription</keyword>
<feature type="region of interest" description="Disordered" evidence="9">
    <location>
        <begin position="28"/>
        <end position="108"/>
    </location>
</feature>
<dbReference type="GO" id="GO:0005737">
    <property type="term" value="C:cytoplasm"/>
    <property type="evidence" value="ECO:0007669"/>
    <property type="project" value="UniProtKB-SubCell"/>
</dbReference>
<feature type="region of interest" description="Disordered" evidence="9">
    <location>
        <begin position="275"/>
        <end position="295"/>
    </location>
</feature>
<evidence type="ECO:0000256" key="8">
    <source>
        <dbReference type="SAM" id="Coils"/>
    </source>
</evidence>
<keyword evidence="5" id="KW-0805">Transcription regulation</keyword>
<dbReference type="Pfam" id="PF23305">
    <property type="entry name" value="DUF7082"/>
    <property type="match status" value="1"/>
</dbReference>
<evidence type="ECO:0000256" key="1">
    <source>
        <dbReference type="ARBA" id="ARBA00004123"/>
    </source>
</evidence>
<keyword evidence="12" id="KW-1185">Reference proteome</keyword>
<keyword evidence="7" id="KW-0539">Nucleus</keyword>
<keyword evidence="4" id="KW-0963">Cytoplasm</keyword>
<evidence type="ECO:0000313" key="12">
    <source>
        <dbReference type="Proteomes" id="UP000636479"/>
    </source>
</evidence>
<organism evidence="11 12">
    <name type="scientific">Mycena indigotica</name>
    <dbReference type="NCBI Taxonomy" id="2126181"/>
    <lineage>
        <taxon>Eukaryota</taxon>
        <taxon>Fungi</taxon>
        <taxon>Dikarya</taxon>
        <taxon>Basidiomycota</taxon>
        <taxon>Agaricomycotina</taxon>
        <taxon>Agaricomycetes</taxon>
        <taxon>Agaricomycetidae</taxon>
        <taxon>Agaricales</taxon>
        <taxon>Marasmiineae</taxon>
        <taxon>Mycenaceae</taxon>
        <taxon>Mycena</taxon>
    </lineage>
</organism>
<dbReference type="OrthoDB" id="1751210at2759"/>
<feature type="compositionally biased region" description="Basic residues" evidence="9">
    <location>
        <begin position="791"/>
        <end position="800"/>
    </location>
</feature>
<dbReference type="RefSeq" id="XP_037225328.1">
    <property type="nucleotide sequence ID" value="XM_037357418.1"/>
</dbReference>
<dbReference type="AlphaFoldDB" id="A0A8H6TAQ2"/>
<evidence type="ECO:0000259" key="10">
    <source>
        <dbReference type="Pfam" id="PF23305"/>
    </source>
</evidence>
<evidence type="ECO:0000256" key="2">
    <source>
        <dbReference type="ARBA" id="ARBA00004496"/>
    </source>
</evidence>
<dbReference type="EMBL" id="JACAZF010000001">
    <property type="protein sequence ID" value="KAF7315305.1"/>
    <property type="molecule type" value="Genomic_DNA"/>
</dbReference>
<accession>A0A8H6TAQ2</accession>
<sequence>MNTNAKYSALPDIDTAQDVYETEDSLPTVNAIDHGSDDEALPTRSTFKTARVNDSSASKEELDSSNLIQHDEASKRFKKAEKRRERANYVYPPSPTSPDEPSPSRPVPLSQRLRALQAEILSLEKELAEPANPLLFKERDDDVVNPGELIRGLVDVRGRLDKIRKGKEGRGRLVGVILGQDIEKEVERLDGAVPSTDNEKPAVRTIVEMDRRVGELEKLVGSSTATIDESSPLPPPLLPLITRLNGQLTLLTQPRHIDSVSRRLKLLLSDLDRASASQHSHRRHPSQSNNSAPSQIQEQILPLLSRLNPSLPHIPHILARLRTLSALHTSASEFENTLQALEEDHRKMREALSELEGAVGTIEKSMEANREVVKDDIMSRVKMPLDEQHLEQLDQIQARLQALRNAPATVLKTSLAFSTSSTRQEFLKLKELTELVSSDTVQELLATVAKSEREDSSDLSHDPRRSIQKRRRPPSVVGSPQPYVGVVDKQIRPPFPPESNGLRPLREDELAEYIREYNRTHSRKLHIWTRTKGLPFVNFALEKRVDNGTDAPRPNNLAIIRFTISDVLVCYITTSFDSSDPVLVAESITVFGPREKKSPYSHSDFLVYQSLSQHFASLLQAHPFTSFQNIVALLEAYDGLFLTPCGKCGRVLSVEGHEPPVIREEGAPITVRIHFVADNDDPIHVRLVLANKAVNTAVRELEGFDYGRWQLDAAAPPITQLSIEGSKAPITVQALNAQDDILDSVFVGDFVYWDVKPQIQQLGRPRAATHNPTASPHYSLPSPSLSDRFPRSKVRSRRSYVPKSAQDLSLVRTGHYPTSVDSDDNLFAHAPLLEIVTPLDSLCSGWKQSEVAAGRRLVRFQKSQLGRRVILSGEAIRQEDYRDTDTVISCIFREEVGACYVTSVDIIYLLERLTNDQFPVEEKNRIRRNLEGLRPTTVSKHKRGSEAFFQRIMDFPDPKPRNIEKDLKVFEWCLLGQALEKIMSKYSIYTSSPTDSTSSLPAESGPSFSQDSPLTIDPTLDDKTPLRGLLLHFDGDQYSYPVKQESDSSSGSNFSDTFPTLHDRDTSFDVPEFDEAQQYEPYLGEDEMHMMF</sequence>
<dbReference type="GO" id="GO:0005869">
    <property type="term" value="C:dynactin complex"/>
    <property type="evidence" value="ECO:0007669"/>
    <property type="project" value="InterPro"/>
</dbReference>
<dbReference type="GeneID" id="59339934"/>
<dbReference type="GO" id="GO:0007017">
    <property type="term" value="P:microtubule-based process"/>
    <property type="evidence" value="ECO:0007669"/>
    <property type="project" value="InterPro"/>
</dbReference>
<feature type="region of interest" description="Disordered" evidence="9">
    <location>
        <begin position="448"/>
        <end position="483"/>
    </location>
</feature>
<feature type="region of interest" description="Disordered" evidence="9">
    <location>
        <begin position="993"/>
        <end position="1020"/>
    </location>
</feature>
<feature type="coiled-coil region" evidence="8">
    <location>
        <begin position="324"/>
        <end position="358"/>
    </location>
</feature>
<evidence type="ECO:0000256" key="9">
    <source>
        <dbReference type="SAM" id="MobiDB-lite"/>
    </source>
</evidence>
<feature type="region of interest" description="Disordered" evidence="9">
    <location>
        <begin position="763"/>
        <end position="801"/>
    </location>
</feature>
<evidence type="ECO:0000256" key="4">
    <source>
        <dbReference type="ARBA" id="ARBA00022490"/>
    </source>
</evidence>